<protein>
    <recommendedName>
        <fullName evidence="4">TrbC protein</fullName>
    </recommendedName>
</protein>
<accession>A0A177YD05</accession>
<name>A0A177YD05_PSEPU</name>
<gene>
    <name evidence="2" type="ORF">E6B08_30220</name>
</gene>
<dbReference type="InterPro" id="IPR051162">
    <property type="entry name" value="T4SS_component"/>
</dbReference>
<evidence type="ECO:0000256" key="1">
    <source>
        <dbReference type="SAM" id="Phobius"/>
    </source>
</evidence>
<keyword evidence="1" id="KW-1133">Transmembrane helix</keyword>
<dbReference type="SUPFAM" id="SSF52540">
    <property type="entry name" value="P-loop containing nucleoside triphosphate hydrolases"/>
    <property type="match status" value="1"/>
</dbReference>
<keyword evidence="1" id="KW-0812">Transmembrane</keyword>
<dbReference type="AlphaFoldDB" id="A0A177YD05"/>
<dbReference type="OrthoDB" id="7817736at2"/>
<dbReference type="Proteomes" id="UP000298551">
    <property type="component" value="Plasmid pPp1290"/>
</dbReference>
<dbReference type="PANTHER" id="PTHR30121:SF6">
    <property type="entry name" value="SLR6007 PROTEIN"/>
    <property type="match status" value="1"/>
</dbReference>
<dbReference type="Gene3D" id="3.40.50.300">
    <property type="entry name" value="P-loop containing nucleotide triphosphate hydrolases"/>
    <property type="match status" value="2"/>
</dbReference>
<proteinExistence type="predicted"/>
<dbReference type="InterPro" id="IPR027417">
    <property type="entry name" value="P-loop_NTPase"/>
</dbReference>
<evidence type="ECO:0000313" key="2">
    <source>
        <dbReference type="EMBL" id="QCI15608.1"/>
    </source>
</evidence>
<evidence type="ECO:0000313" key="3">
    <source>
        <dbReference type="Proteomes" id="UP000298551"/>
    </source>
</evidence>
<keyword evidence="1" id="KW-0472">Membrane</keyword>
<geneLocation type="plasmid" evidence="3">
    <name>ppp1290</name>
</geneLocation>
<evidence type="ECO:0008006" key="4">
    <source>
        <dbReference type="Google" id="ProtNLM"/>
    </source>
</evidence>
<sequence length="746" mass="83812">MAIDSQHEIQAGRLSRDTRSAWTRFMVSLHRPNNFKLAMLALIGLMIYQPAAWPVWILIMCMMVMSFNDQRFRMPLRMPKDIGGKDRTDYYEELVEQKTLWGLFKSSRTFRKLLAAGGIMYLGYLRTPNAEGIARSEDEGRELWLNNSDCRTHMWIPGTTGSGKSETLMALFFNALCWGSGACYADGKADSNLAFCLWSLARRLGREDDFLILNYLTGGMDPFDSMVARENGKEWTSDFRAQSNSLNPFGDGAADFLLQLLASLLPAASGDGAKWQEKAINMVDAVIRTLCYKRARGEIEISVATFRHYLALKNLVELYKEGQQGLIPETAYLPIKAYFETGLPGFNPDLVDDPSKWDAEVFNQHGYLTGQFSRIFSMMMDTYSHVFSDKYPEIDMMDVLLNDRLLVVMIPSLEKSASEAASLGKLYISSIRLMMAQNLGYKLEGTKEQVLDTKATNAPNPYLIISDELAYYFAAGIAVMFAQARSLGFMMVAAVQDMQGLKRGEAADEAASMLANTKVKWVLALEDPEDTYDFIRKAGGEGYYSVLGGYDESSGAMQSSFRAQAGANIEKRNKIELPDLKKLQAGEGMVIFKDSVVPSSSFYIPDEHKKTSKLSARINRFLQIERPEYSRLPHSAEKISITDHHSVDYVTAQLRRVESAYYPKLDDPVLDEIVATAAHMDTITRFEVSPEQRGIVLFQAARKAVHAAEAKGLSGYYHQVRDEDEFEELLGDEGDDLEIPEEAFDD</sequence>
<dbReference type="EMBL" id="CP039372">
    <property type="protein sequence ID" value="QCI15608.1"/>
    <property type="molecule type" value="Genomic_DNA"/>
</dbReference>
<feature type="transmembrane region" description="Helical" evidence="1">
    <location>
        <begin position="37"/>
        <end position="65"/>
    </location>
</feature>
<dbReference type="PANTHER" id="PTHR30121">
    <property type="entry name" value="UNCHARACTERIZED PROTEIN YJGR-RELATED"/>
    <property type="match status" value="1"/>
</dbReference>
<reference evidence="3" key="1">
    <citation type="submission" date="2019-04" db="EMBL/GenBank/DDBJ databases">
        <title>Genome sequence of Pseudomonas putida 1290, an auxin catabolizing strain.</title>
        <authorList>
            <person name="Laird T.S."/>
            <person name="Leveau J.H.J."/>
        </authorList>
    </citation>
    <scope>NUCLEOTIDE SEQUENCE [LARGE SCALE GENOMIC DNA]</scope>
    <source>
        <strain evidence="3">1290</strain>
        <plasmid evidence="3">ppp1290</plasmid>
    </source>
</reference>
<dbReference type="RefSeq" id="WP_009682475.1">
    <property type="nucleotide sequence ID" value="NZ_CP039372.1"/>
</dbReference>
<organism evidence="2 3">
    <name type="scientific">Pseudomonas putida</name>
    <name type="common">Arthrobacter siderocapsulatus</name>
    <dbReference type="NCBI Taxonomy" id="303"/>
    <lineage>
        <taxon>Bacteria</taxon>
        <taxon>Pseudomonadati</taxon>
        <taxon>Pseudomonadota</taxon>
        <taxon>Gammaproteobacteria</taxon>
        <taxon>Pseudomonadales</taxon>
        <taxon>Pseudomonadaceae</taxon>
        <taxon>Pseudomonas</taxon>
    </lineage>
</organism>
<keyword evidence="2" id="KW-0614">Plasmid</keyword>